<dbReference type="Proteomes" id="UP000037069">
    <property type="component" value="Unassembled WGS sequence"/>
</dbReference>
<keyword evidence="3" id="KW-1185">Reference proteome</keyword>
<sequence>MNMHISNTSPITYSASEESVSVEESEESMAIPYLISSRSPEGVIPEEYIDDAVHSEKLIECNDMNSVAALSLGPGCKVNMNHIKQNCSAKVADINKCGNVDDQ</sequence>
<proteinExistence type="predicted"/>
<name>A0A0L0BYM5_LUCCU</name>
<evidence type="ECO:0000313" key="3">
    <source>
        <dbReference type="Proteomes" id="UP000037069"/>
    </source>
</evidence>
<evidence type="ECO:0000313" key="2">
    <source>
        <dbReference type="EMBL" id="KNC25143.1"/>
    </source>
</evidence>
<accession>A0A0L0BYM5</accession>
<gene>
    <name evidence="2" type="ORF">FF38_03567</name>
</gene>
<dbReference type="EMBL" id="JRES01001149">
    <property type="protein sequence ID" value="KNC25143.1"/>
    <property type="molecule type" value="Genomic_DNA"/>
</dbReference>
<protein>
    <submittedName>
        <fullName evidence="2">Uncharacterized protein</fullName>
    </submittedName>
</protein>
<comment type="caution">
    <text evidence="2">The sequence shown here is derived from an EMBL/GenBank/DDBJ whole genome shotgun (WGS) entry which is preliminary data.</text>
</comment>
<evidence type="ECO:0000256" key="1">
    <source>
        <dbReference type="SAM" id="MobiDB-lite"/>
    </source>
</evidence>
<reference evidence="2 3" key="1">
    <citation type="journal article" date="2015" name="Nat. Commun.">
        <title>Lucilia cuprina genome unlocks parasitic fly biology to underpin future interventions.</title>
        <authorList>
            <person name="Anstead C.A."/>
            <person name="Korhonen P.K."/>
            <person name="Young N.D."/>
            <person name="Hall R.S."/>
            <person name="Jex A.R."/>
            <person name="Murali S.C."/>
            <person name="Hughes D.S."/>
            <person name="Lee S.F."/>
            <person name="Perry T."/>
            <person name="Stroehlein A.J."/>
            <person name="Ansell B.R."/>
            <person name="Breugelmans B."/>
            <person name="Hofmann A."/>
            <person name="Qu J."/>
            <person name="Dugan S."/>
            <person name="Lee S.L."/>
            <person name="Chao H."/>
            <person name="Dinh H."/>
            <person name="Han Y."/>
            <person name="Doddapaneni H.V."/>
            <person name="Worley K.C."/>
            <person name="Muzny D.M."/>
            <person name="Ioannidis P."/>
            <person name="Waterhouse R.M."/>
            <person name="Zdobnov E.M."/>
            <person name="James P.J."/>
            <person name="Bagnall N.H."/>
            <person name="Kotze A.C."/>
            <person name="Gibbs R.A."/>
            <person name="Richards S."/>
            <person name="Batterham P."/>
            <person name="Gasser R.B."/>
        </authorList>
    </citation>
    <scope>NUCLEOTIDE SEQUENCE [LARGE SCALE GENOMIC DNA]</scope>
    <source>
        <strain evidence="2 3">LS</strain>
        <tissue evidence="2">Full body</tissue>
    </source>
</reference>
<dbReference type="OrthoDB" id="946068at2759"/>
<feature type="compositionally biased region" description="Polar residues" evidence="1">
    <location>
        <begin position="1"/>
        <end position="13"/>
    </location>
</feature>
<organism evidence="2 3">
    <name type="scientific">Lucilia cuprina</name>
    <name type="common">Green bottle fly</name>
    <name type="synonym">Australian sheep blowfly</name>
    <dbReference type="NCBI Taxonomy" id="7375"/>
    <lineage>
        <taxon>Eukaryota</taxon>
        <taxon>Metazoa</taxon>
        <taxon>Ecdysozoa</taxon>
        <taxon>Arthropoda</taxon>
        <taxon>Hexapoda</taxon>
        <taxon>Insecta</taxon>
        <taxon>Pterygota</taxon>
        <taxon>Neoptera</taxon>
        <taxon>Endopterygota</taxon>
        <taxon>Diptera</taxon>
        <taxon>Brachycera</taxon>
        <taxon>Muscomorpha</taxon>
        <taxon>Oestroidea</taxon>
        <taxon>Calliphoridae</taxon>
        <taxon>Luciliinae</taxon>
        <taxon>Lucilia</taxon>
    </lineage>
</organism>
<dbReference type="AlphaFoldDB" id="A0A0L0BYM5"/>
<feature type="region of interest" description="Disordered" evidence="1">
    <location>
        <begin position="1"/>
        <end position="20"/>
    </location>
</feature>